<accession>A0ABN9Z5S7</accession>
<dbReference type="InterPro" id="IPR001387">
    <property type="entry name" value="Cro/C1-type_HTH"/>
</dbReference>
<dbReference type="CDD" id="cd00093">
    <property type="entry name" value="HTH_XRE"/>
    <property type="match status" value="1"/>
</dbReference>
<evidence type="ECO:0000313" key="2">
    <source>
        <dbReference type="EMBL" id="CAK1255107.1"/>
    </source>
</evidence>
<dbReference type="Proteomes" id="UP001314200">
    <property type="component" value="Unassembled WGS sequence"/>
</dbReference>
<reference evidence="2 3" key="1">
    <citation type="submission" date="2023-10" db="EMBL/GenBank/DDBJ databases">
        <authorList>
            <person name="Botero Cardona J."/>
        </authorList>
    </citation>
    <scope>NUCLEOTIDE SEQUENCE [LARGE SCALE GENOMIC DNA]</scope>
    <source>
        <strain evidence="2 3">R-82641</strain>
    </source>
</reference>
<gene>
    <name evidence="2" type="ORF">R82641_BJNNKPBH_01595</name>
</gene>
<organism evidence="2 3">
    <name type="scientific">Fructobacillus cardui</name>
    <dbReference type="NCBI Taxonomy" id="2893170"/>
    <lineage>
        <taxon>Bacteria</taxon>
        <taxon>Bacillati</taxon>
        <taxon>Bacillota</taxon>
        <taxon>Bacilli</taxon>
        <taxon>Lactobacillales</taxon>
        <taxon>Lactobacillaceae</taxon>
        <taxon>Fructobacillus</taxon>
    </lineage>
</organism>
<sequence length="143" mass="15988">MQKITREMADGIIKEFKKSGMDILQFAEYTGISSFVAKKLINGGALVFSSSVYERLVIISEEFGFGRVSSGDYAVNRVNFMLIKNHLSIEEFSEMTGIEVGRIRAVIRGTSEPQPDEWTDMAKALHVSKRYLMGIDDNPGRTA</sequence>
<dbReference type="SMART" id="SM00530">
    <property type="entry name" value="HTH_XRE"/>
    <property type="match status" value="1"/>
</dbReference>
<dbReference type="Pfam" id="PF01381">
    <property type="entry name" value="HTH_3"/>
    <property type="match status" value="1"/>
</dbReference>
<keyword evidence="3" id="KW-1185">Reference proteome</keyword>
<protein>
    <recommendedName>
        <fullName evidence="1">HTH cro/C1-type domain-containing protein</fullName>
    </recommendedName>
</protein>
<evidence type="ECO:0000259" key="1">
    <source>
        <dbReference type="PROSITE" id="PS50943"/>
    </source>
</evidence>
<feature type="domain" description="HTH cro/C1-type" evidence="1">
    <location>
        <begin position="84"/>
        <end position="132"/>
    </location>
</feature>
<dbReference type="Gene3D" id="1.10.260.40">
    <property type="entry name" value="lambda repressor-like DNA-binding domains"/>
    <property type="match status" value="1"/>
</dbReference>
<name>A0ABN9Z5S7_9LACO</name>
<evidence type="ECO:0000313" key="3">
    <source>
        <dbReference type="Proteomes" id="UP001314200"/>
    </source>
</evidence>
<comment type="caution">
    <text evidence="2">The sequence shown here is derived from an EMBL/GenBank/DDBJ whole genome shotgun (WGS) entry which is preliminary data.</text>
</comment>
<dbReference type="PROSITE" id="PS50943">
    <property type="entry name" value="HTH_CROC1"/>
    <property type="match status" value="1"/>
</dbReference>
<dbReference type="EMBL" id="CAUZLY010000023">
    <property type="protein sequence ID" value="CAK1255107.1"/>
    <property type="molecule type" value="Genomic_DNA"/>
</dbReference>
<dbReference type="InterPro" id="IPR010982">
    <property type="entry name" value="Lambda_DNA-bd_dom_sf"/>
</dbReference>
<proteinExistence type="predicted"/>
<dbReference type="SUPFAM" id="SSF47413">
    <property type="entry name" value="lambda repressor-like DNA-binding domains"/>
    <property type="match status" value="1"/>
</dbReference>